<sequence length="40" mass="4285">METTTAEEAFPGQKERHAALDETAEAITGNCGNYNKTGVK</sequence>
<organism evidence="2 3">
    <name type="scientific">Paenibacillus aurantiacus</name>
    <dbReference type="NCBI Taxonomy" id="1936118"/>
    <lineage>
        <taxon>Bacteria</taxon>
        <taxon>Bacillati</taxon>
        <taxon>Bacillota</taxon>
        <taxon>Bacilli</taxon>
        <taxon>Bacillales</taxon>
        <taxon>Paenibacillaceae</taxon>
        <taxon>Paenibacillus</taxon>
    </lineage>
</organism>
<proteinExistence type="predicted"/>
<evidence type="ECO:0000313" key="2">
    <source>
        <dbReference type="EMBL" id="MFB9324975.1"/>
    </source>
</evidence>
<evidence type="ECO:0000256" key="1">
    <source>
        <dbReference type="SAM" id="MobiDB-lite"/>
    </source>
</evidence>
<name>A0ABV5KJA6_9BACL</name>
<feature type="region of interest" description="Disordered" evidence="1">
    <location>
        <begin position="1"/>
        <end position="40"/>
    </location>
</feature>
<evidence type="ECO:0000313" key="3">
    <source>
        <dbReference type="Proteomes" id="UP001589747"/>
    </source>
</evidence>
<comment type="caution">
    <text evidence="2">The sequence shown here is derived from an EMBL/GenBank/DDBJ whole genome shotgun (WGS) entry which is preliminary data.</text>
</comment>
<reference evidence="2 3" key="1">
    <citation type="submission" date="2024-09" db="EMBL/GenBank/DDBJ databases">
        <authorList>
            <person name="Sun Q."/>
            <person name="Mori K."/>
        </authorList>
    </citation>
    <scope>NUCLEOTIDE SEQUENCE [LARGE SCALE GENOMIC DNA]</scope>
    <source>
        <strain evidence="2 3">TISTR 2452</strain>
    </source>
</reference>
<feature type="compositionally biased region" description="Polar residues" evidence="1">
    <location>
        <begin position="30"/>
        <end position="40"/>
    </location>
</feature>
<keyword evidence="3" id="KW-1185">Reference proteome</keyword>
<dbReference type="Proteomes" id="UP001589747">
    <property type="component" value="Unassembled WGS sequence"/>
</dbReference>
<dbReference type="EMBL" id="JBHMDO010000008">
    <property type="protein sequence ID" value="MFB9324975.1"/>
    <property type="molecule type" value="Genomic_DNA"/>
</dbReference>
<gene>
    <name evidence="2" type="ORF">ACFFSY_03445</name>
</gene>
<dbReference type="RefSeq" id="WP_377489923.1">
    <property type="nucleotide sequence ID" value="NZ_JBHMDO010000008.1"/>
</dbReference>
<protein>
    <submittedName>
        <fullName evidence="2">Uncharacterized protein</fullName>
    </submittedName>
</protein>
<accession>A0ABV5KJA6</accession>